<keyword evidence="3" id="KW-1185">Reference proteome</keyword>
<dbReference type="Pfam" id="PF08646">
    <property type="entry name" value="Rep_fac-A_C"/>
    <property type="match status" value="1"/>
</dbReference>
<dbReference type="SUPFAM" id="SSF50249">
    <property type="entry name" value="Nucleic acid-binding proteins"/>
    <property type="match status" value="1"/>
</dbReference>
<feature type="domain" description="Replication factor A C-terminal" evidence="1">
    <location>
        <begin position="29"/>
        <end position="119"/>
    </location>
</feature>
<reference evidence="2 3" key="1">
    <citation type="submission" date="2024-01" db="EMBL/GenBank/DDBJ databases">
        <title>The genomes of 5 underutilized Papilionoideae crops provide insights into root nodulation and disease resistanc.</title>
        <authorList>
            <person name="Yuan L."/>
        </authorList>
    </citation>
    <scope>NUCLEOTIDE SEQUENCE [LARGE SCALE GENOMIC DNA]</scope>
    <source>
        <strain evidence="2">ZHUSHIDOU_FW_LH</strain>
        <tissue evidence="2">Leaf</tissue>
    </source>
</reference>
<sequence>MSGYAGHFIRSACRRTLASLVEDSTGGPFAIVAKIDHVHIDSQLWFPQCICKGSISWRGLTMWCELCSRVPLEKKSRYKLRLTVDDDTSQAIFNVLDRDSRYMLGMSCAELISLYYSGQPEAPLLLPPPPYLSTLNSRSFLFKIEQGRFDSGSMRMSFSVSGVVQLFDIIDRLASLPTLVTLPKFPPALPPCPSALDLPMLSLKRSYSQIQSTTDVVQLQPTVPICQSNDIELVSPVVVTRCPSSNQTYVLALPAKKPKNE</sequence>
<dbReference type="Gene3D" id="2.40.50.140">
    <property type="entry name" value="Nucleic acid-binding proteins"/>
    <property type="match status" value="1"/>
</dbReference>
<dbReference type="AlphaFoldDB" id="A0AAN9EQN2"/>
<dbReference type="InterPro" id="IPR013955">
    <property type="entry name" value="Rep_factor-A_C"/>
</dbReference>
<evidence type="ECO:0000313" key="2">
    <source>
        <dbReference type="EMBL" id="KAK7261478.1"/>
    </source>
</evidence>
<accession>A0AAN9EQN2</accession>
<evidence type="ECO:0000313" key="3">
    <source>
        <dbReference type="Proteomes" id="UP001372338"/>
    </source>
</evidence>
<dbReference type="Proteomes" id="UP001372338">
    <property type="component" value="Unassembled WGS sequence"/>
</dbReference>
<dbReference type="EMBL" id="JAYWIO010000005">
    <property type="protein sequence ID" value="KAK7261478.1"/>
    <property type="molecule type" value="Genomic_DNA"/>
</dbReference>
<gene>
    <name evidence="2" type="ORF">RIF29_27791</name>
</gene>
<organism evidence="2 3">
    <name type="scientific">Crotalaria pallida</name>
    <name type="common">Smooth rattlebox</name>
    <name type="synonym">Crotalaria striata</name>
    <dbReference type="NCBI Taxonomy" id="3830"/>
    <lineage>
        <taxon>Eukaryota</taxon>
        <taxon>Viridiplantae</taxon>
        <taxon>Streptophyta</taxon>
        <taxon>Embryophyta</taxon>
        <taxon>Tracheophyta</taxon>
        <taxon>Spermatophyta</taxon>
        <taxon>Magnoliopsida</taxon>
        <taxon>eudicotyledons</taxon>
        <taxon>Gunneridae</taxon>
        <taxon>Pentapetalae</taxon>
        <taxon>rosids</taxon>
        <taxon>fabids</taxon>
        <taxon>Fabales</taxon>
        <taxon>Fabaceae</taxon>
        <taxon>Papilionoideae</taxon>
        <taxon>50 kb inversion clade</taxon>
        <taxon>genistoids sensu lato</taxon>
        <taxon>core genistoids</taxon>
        <taxon>Crotalarieae</taxon>
        <taxon>Crotalaria</taxon>
    </lineage>
</organism>
<dbReference type="InterPro" id="IPR012340">
    <property type="entry name" value="NA-bd_OB-fold"/>
</dbReference>
<protein>
    <recommendedName>
        <fullName evidence="1">Replication factor A C-terminal domain-containing protein</fullName>
    </recommendedName>
</protein>
<proteinExistence type="predicted"/>
<comment type="caution">
    <text evidence="2">The sequence shown here is derived from an EMBL/GenBank/DDBJ whole genome shotgun (WGS) entry which is preliminary data.</text>
</comment>
<name>A0AAN9EQN2_CROPI</name>
<evidence type="ECO:0000259" key="1">
    <source>
        <dbReference type="Pfam" id="PF08646"/>
    </source>
</evidence>